<dbReference type="EMBL" id="DF238811">
    <property type="protein sequence ID" value="GAC97726.1"/>
    <property type="molecule type" value="Genomic_DNA"/>
</dbReference>
<protein>
    <submittedName>
        <fullName evidence="2">Tetracycline efflux protein</fullName>
    </submittedName>
</protein>
<feature type="region of interest" description="Disordered" evidence="1">
    <location>
        <begin position="20"/>
        <end position="96"/>
    </location>
</feature>
<dbReference type="RefSeq" id="XP_012191313.1">
    <property type="nucleotide sequence ID" value="XM_012335923.1"/>
</dbReference>
<gene>
    <name evidence="2" type="ORF">PHSY_005313</name>
</gene>
<reference evidence="3" key="1">
    <citation type="journal article" date="2013" name="Genome Announc.">
        <title>Draft genome sequence of the basidiomycetous yeast-like fungus Pseudozyma hubeiensis SY62, which produces an abundant amount of the biosurfactant mannosylerythritol lipids.</title>
        <authorList>
            <person name="Konishi M."/>
            <person name="Hatada Y."/>
            <person name="Horiuchi J."/>
        </authorList>
    </citation>
    <scope>NUCLEOTIDE SEQUENCE [LARGE SCALE GENOMIC DNA]</scope>
    <source>
        <strain evidence="3">SY62</strain>
    </source>
</reference>
<keyword evidence="3" id="KW-1185">Reference proteome</keyword>
<dbReference type="AlphaFoldDB" id="R9P8P0"/>
<name>R9P8P0_PSEHS</name>
<dbReference type="GeneID" id="24110592"/>
<accession>R9P8P0</accession>
<proteinExistence type="predicted"/>
<feature type="compositionally biased region" description="Basic residues" evidence="1">
    <location>
        <begin position="37"/>
        <end position="47"/>
    </location>
</feature>
<dbReference type="Proteomes" id="UP000014071">
    <property type="component" value="Unassembled WGS sequence"/>
</dbReference>
<feature type="compositionally biased region" description="Basic and acidic residues" evidence="1">
    <location>
        <begin position="48"/>
        <end position="66"/>
    </location>
</feature>
<evidence type="ECO:0000313" key="2">
    <source>
        <dbReference type="EMBL" id="GAC97726.1"/>
    </source>
</evidence>
<dbReference type="HOGENOM" id="CLU_2360656_0_0_1"/>
<organism evidence="2 3">
    <name type="scientific">Pseudozyma hubeiensis (strain SY62)</name>
    <name type="common">Yeast</name>
    <dbReference type="NCBI Taxonomy" id="1305764"/>
    <lineage>
        <taxon>Eukaryota</taxon>
        <taxon>Fungi</taxon>
        <taxon>Dikarya</taxon>
        <taxon>Basidiomycota</taxon>
        <taxon>Ustilaginomycotina</taxon>
        <taxon>Ustilaginomycetes</taxon>
        <taxon>Ustilaginales</taxon>
        <taxon>Ustilaginaceae</taxon>
        <taxon>Pseudozyma</taxon>
    </lineage>
</organism>
<feature type="compositionally biased region" description="Polar residues" evidence="1">
    <location>
        <begin position="67"/>
        <end position="84"/>
    </location>
</feature>
<evidence type="ECO:0000256" key="1">
    <source>
        <dbReference type="SAM" id="MobiDB-lite"/>
    </source>
</evidence>
<evidence type="ECO:0000313" key="3">
    <source>
        <dbReference type="Proteomes" id="UP000014071"/>
    </source>
</evidence>
<sequence length="96" mass="10652">MEAMRYDFRLGLGAALLQTEENRDAADSSGPRCSARLSKKEKRRRREKGRDSASCRATEIEGEGHGQRNSAELQGQANQGSFDTRVSPRVVKNKAN</sequence>